<dbReference type="EMBL" id="JACTAM010002316">
    <property type="protein sequence ID" value="KAI2645166.1"/>
    <property type="molecule type" value="Genomic_DNA"/>
</dbReference>
<keyword evidence="5" id="KW-0539">Nucleus</keyword>
<organism evidence="6 7">
    <name type="scientific">Labeo rohita</name>
    <name type="common">Indian major carp</name>
    <name type="synonym">Cyprinus rohita</name>
    <dbReference type="NCBI Taxonomy" id="84645"/>
    <lineage>
        <taxon>Eukaryota</taxon>
        <taxon>Metazoa</taxon>
        <taxon>Chordata</taxon>
        <taxon>Craniata</taxon>
        <taxon>Vertebrata</taxon>
        <taxon>Euteleostomi</taxon>
        <taxon>Actinopterygii</taxon>
        <taxon>Neopterygii</taxon>
        <taxon>Teleostei</taxon>
        <taxon>Ostariophysi</taxon>
        <taxon>Cypriniformes</taxon>
        <taxon>Cyprinidae</taxon>
        <taxon>Labeoninae</taxon>
        <taxon>Labeonini</taxon>
        <taxon>Labeo</taxon>
    </lineage>
</organism>
<keyword evidence="3" id="KW-0863">Zinc-finger</keyword>
<dbReference type="PANTHER" id="PTHR46481:SF10">
    <property type="entry name" value="ZINC FINGER BED DOMAIN-CONTAINING PROTEIN 39"/>
    <property type="match status" value="1"/>
</dbReference>
<evidence type="ECO:0000313" key="6">
    <source>
        <dbReference type="EMBL" id="KAI2645166.1"/>
    </source>
</evidence>
<keyword evidence="7" id="KW-1185">Reference proteome</keyword>
<gene>
    <name evidence="6" type="ORF">H4Q32_028642</name>
</gene>
<evidence type="ECO:0000256" key="1">
    <source>
        <dbReference type="ARBA" id="ARBA00004123"/>
    </source>
</evidence>
<evidence type="ECO:0000256" key="3">
    <source>
        <dbReference type="ARBA" id="ARBA00022771"/>
    </source>
</evidence>
<sequence>MRPFSVAENLGFRRLIHTLEPKYAIPSRAHFTHTVVPSLYKECKVNIVQALKEAETIAITTDGANIAEVLQEAVTEWDLKKRNHCIAIVTDNAGQCWRALRWTQDSRSYRR</sequence>
<dbReference type="Proteomes" id="UP000830375">
    <property type="component" value="Unassembled WGS sequence"/>
</dbReference>
<reference evidence="6 7" key="1">
    <citation type="submission" date="2022-01" db="EMBL/GenBank/DDBJ databases">
        <title>A high-quality chromosome-level genome assembly of rohu carp, Labeo rohita.</title>
        <authorList>
            <person name="Arick M.A. II"/>
            <person name="Hsu C.-Y."/>
            <person name="Magbanua Z."/>
            <person name="Pechanova O."/>
            <person name="Grover C."/>
            <person name="Miller E."/>
            <person name="Thrash A."/>
            <person name="Ezzel L."/>
            <person name="Alam S."/>
            <person name="Benzie J."/>
            <person name="Hamilton M."/>
            <person name="Karsi A."/>
            <person name="Lawrence M.L."/>
            <person name="Peterson D.G."/>
        </authorList>
    </citation>
    <scope>NUCLEOTIDE SEQUENCE [LARGE SCALE GENOMIC DNA]</scope>
    <source>
        <strain evidence="7">BAU-BD-2019</strain>
        <tissue evidence="6">Blood</tissue>
    </source>
</reference>
<name>A0ABQ8L4P7_LABRO</name>
<comment type="subcellular location">
    <subcellularLocation>
        <location evidence="1">Nucleus</location>
    </subcellularLocation>
</comment>
<protein>
    <submittedName>
        <fullName evidence="6">Zinc finger BED domain-containing protein 4</fullName>
    </submittedName>
</protein>
<dbReference type="SUPFAM" id="SSF140996">
    <property type="entry name" value="Hermes dimerisation domain"/>
    <property type="match status" value="1"/>
</dbReference>
<keyword evidence="4" id="KW-0862">Zinc</keyword>
<dbReference type="InterPro" id="IPR052035">
    <property type="entry name" value="ZnF_BED_domain_contain"/>
</dbReference>
<evidence type="ECO:0000256" key="5">
    <source>
        <dbReference type="ARBA" id="ARBA00023242"/>
    </source>
</evidence>
<accession>A0ABQ8L4P7</accession>
<dbReference type="PANTHER" id="PTHR46481">
    <property type="entry name" value="ZINC FINGER BED DOMAIN-CONTAINING PROTEIN 4"/>
    <property type="match status" value="1"/>
</dbReference>
<evidence type="ECO:0000256" key="4">
    <source>
        <dbReference type="ARBA" id="ARBA00022833"/>
    </source>
</evidence>
<evidence type="ECO:0000256" key="2">
    <source>
        <dbReference type="ARBA" id="ARBA00022723"/>
    </source>
</evidence>
<comment type="caution">
    <text evidence="6">The sequence shown here is derived from an EMBL/GenBank/DDBJ whole genome shotgun (WGS) entry which is preliminary data.</text>
</comment>
<evidence type="ECO:0000313" key="7">
    <source>
        <dbReference type="Proteomes" id="UP000830375"/>
    </source>
</evidence>
<proteinExistence type="predicted"/>
<keyword evidence="2" id="KW-0479">Metal-binding</keyword>